<feature type="transmembrane region" description="Helical" evidence="9">
    <location>
        <begin position="241"/>
        <end position="262"/>
    </location>
</feature>
<keyword evidence="8 9" id="KW-0472">Membrane</keyword>
<dbReference type="AlphaFoldDB" id="A0A2G6EAD7"/>
<sequence length="277" mass="31242">MRKRSLRFTLFIYASITVIVLVLLFPFFVALSTAFKDLEGVYANPPSWIPQRLAWENFQHIWEKYPMAQYFINSIIVATGSTILCTALCVPAAYAFARLRFRGRKALLFMLLVVQMFSPIIVIISLFKVIGALHLINTLSSLIIVNAVFTLAFATWMMNGYFSTIPKEIEEAALIDGCSRFQSMTRITLPIAIPGVVTVVIYTFIAAWNEFMFALTFINVTEKRPLTLGLYNFVGRWTVSWQYLMAAALLALIPVILLFMMIERHLVEGLAGGAVKG</sequence>
<dbReference type="GO" id="GO:0055085">
    <property type="term" value="P:transmembrane transport"/>
    <property type="evidence" value="ECO:0007669"/>
    <property type="project" value="InterPro"/>
</dbReference>
<evidence type="ECO:0000256" key="5">
    <source>
        <dbReference type="ARBA" id="ARBA00022597"/>
    </source>
</evidence>
<dbReference type="Proteomes" id="UP000229740">
    <property type="component" value="Unassembled WGS sequence"/>
</dbReference>
<keyword evidence="3 9" id="KW-0813">Transport</keyword>
<keyword evidence="6 9" id="KW-0812">Transmembrane</keyword>
<evidence type="ECO:0000256" key="6">
    <source>
        <dbReference type="ARBA" id="ARBA00022692"/>
    </source>
</evidence>
<dbReference type="PANTHER" id="PTHR32243:SF50">
    <property type="entry name" value="MALTOSE_MALTODEXTRIN TRANSPORT SYSTEM PERMEASE PROTEIN MALG"/>
    <property type="match status" value="1"/>
</dbReference>
<keyword evidence="4" id="KW-1003">Cell membrane</keyword>
<dbReference type="Pfam" id="PF00528">
    <property type="entry name" value="BPD_transp_1"/>
    <property type="match status" value="1"/>
</dbReference>
<evidence type="ECO:0000256" key="3">
    <source>
        <dbReference type="ARBA" id="ARBA00022448"/>
    </source>
</evidence>
<dbReference type="CDD" id="cd06261">
    <property type="entry name" value="TM_PBP2"/>
    <property type="match status" value="1"/>
</dbReference>
<name>A0A2G6EAD7_9BACT</name>
<keyword evidence="5" id="KW-0762">Sugar transport</keyword>
<evidence type="ECO:0000256" key="1">
    <source>
        <dbReference type="ARBA" id="ARBA00004651"/>
    </source>
</evidence>
<feature type="transmembrane region" description="Helical" evidence="9">
    <location>
        <begin position="12"/>
        <end position="35"/>
    </location>
</feature>
<feature type="transmembrane region" description="Helical" evidence="9">
    <location>
        <begin position="70"/>
        <end position="94"/>
    </location>
</feature>
<feature type="transmembrane region" description="Helical" evidence="9">
    <location>
        <begin position="187"/>
        <end position="208"/>
    </location>
</feature>
<evidence type="ECO:0000313" key="12">
    <source>
        <dbReference type="Proteomes" id="UP000229740"/>
    </source>
</evidence>
<dbReference type="InterPro" id="IPR035906">
    <property type="entry name" value="MetI-like_sf"/>
</dbReference>
<protein>
    <submittedName>
        <fullName evidence="11">Sugar ABC transporter permease</fullName>
    </submittedName>
</protein>
<feature type="transmembrane region" description="Helical" evidence="9">
    <location>
        <begin position="139"/>
        <end position="158"/>
    </location>
</feature>
<gene>
    <name evidence="11" type="ORF">CSB45_01020</name>
</gene>
<dbReference type="PANTHER" id="PTHR32243">
    <property type="entry name" value="MALTOSE TRANSPORT SYSTEM PERMEASE-RELATED"/>
    <property type="match status" value="1"/>
</dbReference>
<dbReference type="SUPFAM" id="SSF161098">
    <property type="entry name" value="MetI-like"/>
    <property type="match status" value="1"/>
</dbReference>
<evidence type="ECO:0000313" key="11">
    <source>
        <dbReference type="EMBL" id="PID59024.1"/>
    </source>
</evidence>
<proteinExistence type="inferred from homology"/>
<dbReference type="InterPro" id="IPR000515">
    <property type="entry name" value="MetI-like"/>
</dbReference>
<keyword evidence="7 9" id="KW-1133">Transmembrane helix</keyword>
<dbReference type="InterPro" id="IPR050901">
    <property type="entry name" value="BP-dep_ABC_trans_perm"/>
</dbReference>
<dbReference type="GO" id="GO:0005886">
    <property type="term" value="C:plasma membrane"/>
    <property type="evidence" value="ECO:0007669"/>
    <property type="project" value="UniProtKB-SubCell"/>
</dbReference>
<dbReference type="PROSITE" id="PS50928">
    <property type="entry name" value="ABC_TM1"/>
    <property type="match status" value="1"/>
</dbReference>
<comment type="similarity">
    <text evidence="2">Belongs to the binding-protein-dependent transport system permease family. MalFG subfamily.</text>
</comment>
<reference evidence="11 12" key="1">
    <citation type="submission" date="2017-10" db="EMBL/GenBank/DDBJ databases">
        <title>Novel microbial diversity and functional potential in the marine mammal oral microbiome.</title>
        <authorList>
            <person name="Dudek N.K."/>
            <person name="Sun C.L."/>
            <person name="Burstein D."/>
            <person name="Kantor R.S."/>
            <person name="Aliaga Goltsman D.S."/>
            <person name="Bik E.M."/>
            <person name="Thomas B.C."/>
            <person name="Banfield J.F."/>
            <person name="Relman D.A."/>
        </authorList>
    </citation>
    <scope>NUCLEOTIDE SEQUENCE [LARGE SCALE GENOMIC DNA]</scope>
    <source>
        <strain evidence="11">DOLZORAL124_49_17</strain>
    </source>
</reference>
<evidence type="ECO:0000259" key="10">
    <source>
        <dbReference type="PROSITE" id="PS50928"/>
    </source>
</evidence>
<feature type="transmembrane region" description="Helical" evidence="9">
    <location>
        <begin position="106"/>
        <end position="127"/>
    </location>
</feature>
<evidence type="ECO:0000256" key="2">
    <source>
        <dbReference type="ARBA" id="ARBA00009047"/>
    </source>
</evidence>
<feature type="domain" description="ABC transmembrane type-1" evidence="10">
    <location>
        <begin position="71"/>
        <end position="262"/>
    </location>
</feature>
<dbReference type="EMBL" id="PDPS01000020">
    <property type="protein sequence ID" value="PID59024.1"/>
    <property type="molecule type" value="Genomic_DNA"/>
</dbReference>
<evidence type="ECO:0000256" key="9">
    <source>
        <dbReference type="RuleBase" id="RU363032"/>
    </source>
</evidence>
<comment type="caution">
    <text evidence="11">The sequence shown here is derived from an EMBL/GenBank/DDBJ whole genome shotgun (WGS) entry which is preliminary data.</text>
</comment>
<evidence type="ECO:0000256" key="8">
    <source>
        <dbReference type="ARBA" id="ARBA00023136"/>
    </source>
</evidence>
<evidence type="ECO:0000256" key="4">
    <source>
        <dbReference type="ARBA" id="ARBA00022475"/>
    </source>
</evidence>
<accession>A0A2G6EAD7</accession>
<comment type="subcellular location">
    <subcellularLocation>
        <location evidence="1 9">Cell membrane</location>
        <topology evidence="1 9">Multi-pass membrane protein</topology>
    </subcellularLocation>
</comment>
<dbReference type="Gene3D" id="1.10.3720.10">
    <property type="entry name" value="MetI-like"/>
    <property type="match status" value="1"/>
</dbReference>
<organism evidence="11 12">
    <name type="scientific">candidate division KSB3 bacterium</name>
    <dbReference type="NCBI Taxonomy" id="2044937"/>
    <lineage>
        <taxon>Bacteria</taxon>
        <taxon>candidate division KSB3</taxon>
    </lineage>
</organism>
<evidence type="ECO:0000256" key="7">
    <source>
        <dbReference type="ARBA" id="ARBA00022989"/>
    </source>
</evidence>